<feature type="compositionally biased region" description="Basic residues" evidence="1">
    <location>
        <begin position="229"/>
        <end position="244"/>
    </location>
</feature>
<feature type="non-terminal residue" evidence="2">
    <location>
        <position position="1"/>
    </location>
</feature>
<sequence>DHDPDQARQAARRRHSRAGHRPEPRAQRGVPRVPGRALVLARLRRPGAAGPDREHGARRCAKARREPLHRVLLDPFRGGDRRPGRHPREPVADGDHGGDVRPAGNRRRPVPRGVRQPHPVVQPADRGQPAEPRGGSLGDLWPAGSRPAGAARVPADVPGDRRGTGADPADPAGHHHHHPGVDPCGPARDPGRLAGARRHVVADHLAPVAALGDPRHRDRDDPGAVPRDRRGRSPAAARRRHRYPVRPERDLEPVHRAADPDLHHVQPAPGGVPDGRGGCDHRAAGHDPRPERTRHLHPQPLPAPLV</sequence>
<feature type="compositionally biased region" description="Low complexity" evidence="1">
    <location>
        <begin position="111"/>
        <end position="123"/>
    </location>
</feature>
<feature type="region of interest" description="Disordered" evidence="1">
    <location>
        <begin position="1"/>
        <end position="306"/>
    </location>
</feature>
<feature type="non-terminal residue" evidence="2">
    <location>
        <position position="306"/>
    </location>
</feature>
<feature type="compositionally biased region" description="Basic and acidic residues" evidence="1">
    <location>
        <begin position="213"/>
        <end position="228"/>
    </location>
</feature>
<name>A0A6J4LR70_9ACTN</name>
<feature type="compositionally biased region" description="Basic and acidic residues" evidence="1">
    <location>
        <begin position="245"/>
        <end position="264"/>
    </location>
</feature>
<evidence type="ECO:0000256" key="1">
    <source>
        <dbReference type="SAM" id="MobiDB-lite"/>
    </source>
</evidence>
<protein>
    <submittedName>
        <fullName evidence="2">Phosphate transport system permease protein PstA</fullName>
    </submittedName>
</protein>
<feature type="compositionally biased region" description="Basic residues" evidence="1">
    <location>
        <begin position="10"/>
        <end position="19"/>
    </location>
</feature>
<evidence type="ECO:0000313" key="2">
    <source>
        <dbReference type="EMBL" id="CAA9339223.1"/>
    </source>
</evidence>
<dbReference type="AlphaFoldDB" id="A0A6J4LR70"/>
<feature type="compositionally biased region" description="Basic and acidic residues" evidence="1">
    <location>
        <begin position="51"/>
        <end position="99"/>
    </location>
</feature>
<accession>A0A6J4LR70</accession>
<feature type="compositionally biased region" description="Basic and acidic residues" evidence="1">
    <location>
        <begin position="277"/>
        <end position="293"/>
    </location>
</feature>
<gene>
    <name evidence="2" type="ORF">AVDCRST_MAG72-698</name>
</gene>
<dbReference type="EMBL" id="CADCUJ010000031">
    <property type="protein sequence ID" value="CAA9339223.1"/>
    <property type="molecule type" value="Genomic_DNA"/>
</dbReference>
<organism evidence="2">
    <name type="scientific">uncultured Nocardioidaceae bacterium</name>
    <dbReference type="NCBI Taxonomy" id="253824"/>
    <lineage>
        <taxon>Bacteria</taxon>
        <taxon>Bacillati</taxon>
        <taxon>Actinomycetota</taxon>
        <taxon>Actinomycetes</taxon>
        <taxon>Propionibacteriales</taxon>
        <taxon>Nocardioidaceae</taxon>
        <taxon>environmental samples</taxon>
    </lineage>
</organism>
<proteinExistence type="predicted"/>
<reference evidence="2" key="1">
    <citation type="submission" date="2020-02" db="EMBL/GenBank/DDBJ databases">
        <authorList>
            <person name="Meier V. D."/>
        </authorList>
    </citation>
    <scope>NUCLEOTIDE SEQUENCE</scope>
    <source>
        <strain evidence="2">AVDCRST_MAG72</strain>
    </source>
</reference>